<dbReference type="PRINTS" id="PR00981">
    <property type="entry name" value="TRNASYNTHSER"/>
</dbReference>
<evidence type="ECO:0000259" key="10">
    <source>
        <dbReference type="PROSITE" id="PS50862"/>
    </source>
</evidence>
<dbReference type="AlphaFoldDB" id="A0A3P3Y801"/>
<dbReference type="SUPFAM" id="SSF55681">
    <property type="entry name" value="Class II aaRS and biotin synthetases"/>
    <property type="match status" value="1"/>
</dbReference>
<evidence type="ECO:0000256" key="5">
    <source>
        <dbReference type="ARBA" id="ARBA00023146"/>
    </source>
</evidence>
<keyword evidence="9" id="KW-0175">Coiled coil</keyword>
<feature type="binding site" evidence="7">
    <location>
        <position position="279"/>
    </location>
    <ligand>
        <name>L-serine</name>
        <dbReference type="ChEBI" id="CHEBI:33384"/>
    </ligand>
</feature>
<gene>
    <name evidence="11" type="ORF">PLBR_LOCUS3514</name>
</gene>
<dbReference type="PIRSF" id="PIRSF001529">
    <property type="entry name" value="Ser-tRNA-synth_IIa"/>
    <property type="match status" value="1"/>
</dbReference>
<dbReference type="EC" id="6.1.1.11" evidence="1"/>
<name>A0A3P3Y801_PLABS</name>
<dbReference type="InterPro" id="IPR006195">
    <property type="entry name" value="aa-tRNA-synth_II"/>
</dbReference>
<dbReference type="PROSITE" id="PS50862">
    <property type="entry name" value="AA_TRNA_LIGASE_II"/>
    <property type="match status" value="1"/>
</dbReference>
<evidence type="ECO:0000313" key="12">
    <source>
        <dbReference type="Proteomes" id="UP000290189"/>
    </source>
</evidence>
<geneLocation type="mitochondrion" evidence="11"/>
<dbReference type="InterPro" id="IPR002317">
    <property type="entry name" value="Ser-tRNA-ligase_type_1"/>
</dbReference>
<evidence type="ECO:0000256" key="2">
    <source>
        <dbReference type="ARBA" id="ARBA00022598"/>
    </source>
</evidence>
<dbReference type="NCBIfam" id="TIGR00414">
    <property type="entry name" value="serS"/>
    <property type="match status" value="1"/>
</dbReference>
<dbReference type="GO" id="GO:0004828">
    <property type="term" value="F:serine-tRNA ligase activity"/>
    <property type="evidence" value="ECO:0007669"/>
    <property type="project" value="UniProtKB-EC"/>
</dbReference>
<evidence type="ECO:0000256" key="8">
    <source>
        <dbReference type="PIRSR" id="PIRSR001529-2"/>
    </source>
</evidence>
<feature type="domain" description="Aminoacyl-transfer RNA synthetases class-II family profile" evidence="10">
    <location>
        <begin position="243"/>
        <end position="427"/>
    </location>
</feature>
<sequence>MVSRACQAALRGSMLDVGVLPQIDVKRIVRDASALQVHVQQRNASQVDFGRIAGLSREHDNMVRARQQLERQRNASTGGVAPASDLREQARVTKQKVQDLRALEHRVHHLLLEECAKVPNVSHVDSPVGDEANARVVKAFGQRREFPEGFRIRDHVELGAALDWFDFANAAAASGSHCVFLKNEAVFLEQALINWTLQEVVRKKFTALNPGSLVHAHALERCGFQPRSDDPSNAVYHIAGSTLCLSGTGEIPLAMTLYDKIIDPQSLPIRYVGVSPCFRTELSSGAASRGLYRLHQFNKVEMFAACELDDADAMHLEIARIQVELCEKLGLHGRLMEMPTEELGAAAHRKLDVEAWMPGRGRDSYGEIMSASNCTDYQSRRLNARIKLPSTPRRFIGTANGTACAVPRMIIAIMEQFQDEDGSVDIPPVLQPFMGGTTRVTPRTPVS</sequence>
<dbReference type="Pfam" id="PF00587">
    <property type="entry name" value="tRNA-synt_2b"/>
    <property type="match status" value="1"/>
</dbReference>
<feature type="site" description="Important for serine binding" evidence="7">
    <location>
        <position position="402"/>
    </location>
</feature>
<feature type="binding site" evidence="7">
    <location>
        <position position="301"/>
    </location>
    <ligand>
        <name>L-serine</name>
        <dbReference type="ChEBI" id="CHEBI:33384"/>
    </ligand>
</feature>
<evidence type="ECO:0000256" key="4">
    <source>
        <dbReference type="ARBA" id="ARBA00022840"/>
    </source>
</evidence>
<keyword evidence="3" id="KW-0547">Nucleotide-binding</keyword>
<keyword evidence="11" id="KW-0496">Mitochondrion</keyword>
<evidence type="ECO:0000256" key="3">
    <source>
        <dbReference type="ARBA" id="ARBA00022741"/>
    </source>
</evidence>
<protein>
    <recommendedName>
        <fullName evidence="1">serine--tRNA ligase</fullName>
        <ecNumber evidence="1">6.1.1.11</ecNumber>
    </recommendedName>
    <alternativeName>
        <fullName evidence="6">Seryl-tRNA synthetase</fullName>
    </alternativeName>
</protein>
<dbReference type="EMBL" id="OVEO01000005">
    <property type="protein sequence ID" value="SPQ96299.1"/>
    <property type="molecule type" value="Genomic_DNA"/>
</dbReference>
<feature type="binding site" evidence="8">
    <location>
        <begin position="367"/>
        <end position="370"/>
    </location>
    <ligand>
        <name>ATP</name>
        <dbReference type="ChEBI" id="CHEBI:30616"/>
    </ligand>
</feature>
<dbReference type="PANTHER" id="PTHR11778">
    <property type="entry name" value="SERYL-TRNA SYNTHETASE"/>
    <property type="match status" value="1"/>
</dbReference>
<evidence type="ECO:0000256" key="1">
    <source>
        <dbReference type="ARBA" id="ARBA00012840"/>
    </source>
</evidence>
<evidence type="ECO:0000256" key="7">
    <source>
        <dbReference type="PIRSR" id="PIRSR001529-1"/>
    </source>
</evidence>
<dbReference type="GO" id="GO:0005524">
    <property type="term" value="F:ATP binding"/>
    <property type="evidence" value="ECO:0007669"/>
    <property type="project" value="UniProtKB-KW"/>
</dbReference>
<evidence type="ECO:0000256" key="6">
    <source>
        <dbReference type="ARBA" id="ARBA00031113"/>
    </source>
</evidence>
<proteinExistence type="predicted"/>
<keyword evidence="2" id="KW-0436">Ligase</keyword>
<feature type="binding site" evidence="7">
    <location>
        <position position="248"/>
    </location>
    <ligand>
        <name>L-serine</name>
        <dbReference type="ChEBI" id="CHEBI:33384"/>
    </ligand>
</feature>
<keyword evidence="5" id="KW-0030">Aminoacyl-tRNA synthetase</keyword>
<evidence type="ECO:0000313" key="11">
    <source>
        <dbReference type="EMBL" id="SPQ96299.1"/>
    </source>
</evidence>
<dbReference type="GO" id="GO:0006434">
    <property type="term" value="P:seryl-tRNA aminoacylation"/>
    <property type="evidence" value="ECO:0007669"/>
    <property type="project" value="InterPro"/>
</dbReference>
<accession>A0A3P3Y801</accession>
<dbReference type="Gene3D" id="3.30.930.10">
    <property type="entry name" value="Bira Bifunctional Protein, Domain 2"/>
    <property type="match status" value="1"/>
</dbReference>
<dbReference type="InterPro" id="IPR045864">
    <property type="entry name" value="aa-tRNA-synth_II/BPL/LPL"/>
</dbReference>
<keyword evidence="4 8" id="KW-0067">ATP-binding</keyword>
<organism evidence="11 12">
    <name type="scientific">Plasmodiophora brassicae</name>
    <name type="common">Clubroot disease agent</name>
    <dbReference type="NCBI Taxonomy" id="37360"/>
    <lineage>
        <taxon>Eukaryota</taxon>
        <taxon>Sar</taxon>
        <taxon>Rhizaria</taxon>
        <taxon>Endomyxa</taxon>
        <taxon>Phytomyxea</taxon>
        <taxon>Plasmodiophorida</taxon>
        <taxon>Plasmodiophoridae</taxon>
        <taxon>Plasmodiophora</taxon>
    </lineage>
</organism>
<feature type="binding site" evidence="8">
    <location>
        <begin position="279"/>
        <end position="281"/>
    </location>
    <ligand>
        <name>ATP</name>
        <dbReference type="ChEBI" id="CHEBI:30616"/>
    </ligand>
</feature>
<reference evidence="11 12" key="1">
    <citation type="submission" date="2018-03" db="EMBL/GenBank/DDBJ databases">
        <authorList>
            <person name="Fogelqvist J."/>
        </authorList>
    </citation>
    <scope>NUCLEOTIDE SEQUENCE [LARGE SCALE GENOMIC DNA]</scope>
</reference>
<feature type="binding site" evidence="7">
    <location>
        <position position="400"/>
    </location>
    <ligand>
        <name>L-serine</name>
        <dbReference type="ChEBI" id="CHEBI:33384"/>
    </ligand>
</feature>
<evidence type="ECO:0000256" key="9">
    <source>
        <dbReference type="SAM" id="Coils"/>
    </source>
</evidence>
<feature type="coiled-coil region" evidence="9">
    <location>
        <begin position="52"/>
        <end position="103"/>
    </location>
</feature>
<dbReference type="InterPro" id="IPR002314">
    <property type="entry name" value="aa-tRNA-synt_IIb"/>
</dbReference>
<dbReference type="Proteomes" id="UP000290189">
    <property type="component" value="Unassembled WGS sequence"/>
</dbReference>